<name>A0ABR1B3T4_POLSC</name>
<dbReference type="Proteomes" id="UP001359485">
    <property type="component" value="Unassembled WGS sequence"/>
</dbReference>
<protein>
    <submittedName>
        <fullName evidence="2">Uncharacterized protein</fullName>
    </submittedName>
</protein>
<evidence type="ECO:0000313" key="3">
    <source>
        <dbReference type="Proteomes" id="UP001359485"/>
    </source>
</evidence>
<gene>
    <name evidence="2" type="ORF">RUM44_004763</name>
</gene>
<dbReference type="EMBL" id="JAWJWF010000004">
    <property type="protein sequence ID" value="KAK6634155.1"/>
    <property type="molecule type" value="Genomic_DNA"/>
</dbReference>
<evidence type="ECO:0000256" key="1">
    <source>
        <dbReference type="SAM" id="MobiDB-lite"/>
    </source>
</evidence>
<reference evidence="2 3" key="1">
    <citation type="submission" date="2023-09" db="EMBL/GenBank/DDBJ databases">
        <title>Genomes of two closely related lineages of the louse Polyplax serrata with different host specificities.</title>
        <authorList>
            <person name="Martinu J."/>
            <person name="Tarabai H."/>
            <person name="Stefka J."/>
            <person name="Hypsa V."/>
        </authorList>
    </citation>
    <scope>NUCLEOTIDE SEQUENCE [LARGE SCALE GENOMIC DNA]</scope>
    <source>
        <strain evidence="2">98ZLc_SE</strain>
    </source>
</reference>
<comment type="caution">
    <text evidence="2">The sequence shown here is derived from an EMBL/GenBank/DDBJ whole genome shotgun (WGS) entry which is preliminary data.</text>
</comment>
<feature type="region of interest" description="Disordered" evidence="1">
    <location>
        <begin position="150"/>
        <end position="169"/>
    </location>
</feature>
<organism evidence="2 3">
    <name type="scientific">Polyplax serrata</name>
    <name type="common">Common mouse louse</name>
    <dbReference type="NCBI Taxonomy" id="468196"/>
    <lineage>
        <taxon>Eukaryota</taxon>
        <taxon>Metazoa</taxon>
        <taxon>Ecdysozoa</taxon>
        <taxon>Arthropoda</taxon>
        <taxon>Hexapoda</taxon>
        <taxon>Insecta</taxon>
        <taxon>Pterygota</taxon>
        <taxon>Neoptera</taxon>
        <taxon>Paraneoptera</taxon>
        <taxon>Psocodea</taxon>
        <taxon>Troctomorpha</taxon>
        <taxon>Phthiraptera</taxon>
        <taxon>Anoplura</taxon>
        <taxon>Polyplacidae</taxon>
        <taxon>Polyplax</taxon>
    </lineage>
</organism>
<keyword evidence="3" id="KW-1185">Reference proteome</keyword>
<feature type="compositionally biased region" description="Basic and acidic residues" evidence="1">
    <location>
        <begin position="155"/>
        <end position="167"/>
    </location>
</feature>
<proteinExistence type="predicted"/>
<evidence type="ECO:0000313" key="2">
    <source>
        <dbReference type="EMBL" id="KAK6634155.1"/>
    </source>
</evidence>
<sequence>MTCSFPLEDQMKTTLCNHQVVHGGVEGELPRVIDDNVKANPADYSQTIGLGTSHTVLDWPANLKEIINSAKLYFGTRPQEETVSEYHGDVDNTSGEIVRVQQDDEFGTKAGVLLRWNPQGERSVISATETLAGTNSSQSVDSAERVGIGANQGSRTHEKTDSIKEYETTEQSQTRKVIIVTEYAESATIEPSATNDVSGTPPEVTLTDYETRGFPIRGVGIVPEEPVEHQRVQDTSEIEEKIGEIVDVQHVNPSRQADAVAFSEDVGRQPNRAASKHHQQPIVHVVPEVPIHSLNHPIYHYDPTGPIHPIQVEPIQPQQVGLLPMMPDDVYSISVLPVNQAGHFPDSVVIPLEDNVAHVVVVPVELFQQNIPQNHPVTVVEPSYPQHFHQGINVRQPAFPEQHAAEES</sequence>
<accession>A0ABR1B3T4</accession>